<organism evidence="1 2">
    <name type="scientific">Penicillium capsulatum</name>
    <dbReference type="NCBI Taxonomy" id="69766"/>
    <lineage>
        <taxon>Eukaryota</taxon>
        <taxon>Fungi</taxon>
        <taxon>Dikarya</taxon>
        <taxon>Ascomycota</taxon>
        <taxon>Pezizomycotina</taxon>
        <taxon>Eurotiomycetes</taxon>
        <taxon>Eurotiomycetidae</taxon>
        <taxon>Eurotiales</taxon>
        <taxon>Aspergillaceae</taxon>
        <taxon>Penicillium</taxon>
    </lineage>
</organism>
<proteinExistence type="predicted"/>
<accession>A0A9W9HSH6</accession>
<reference evidence="1" key="1">
    <citation type="submission" date="2022-11" db="EMBL/GenBank/DDBJ databases">
        <authorList>
            <person name="Petersen C."/>
        </authorList>
    </citation>
    <scope>NUCLEOTIDE SEQUENCE</scope>
    <source>
        <strain evidence="1">IBT 21917</strain>
    </source>
</reference>
<dbReference type="EMBL" id="JAPQKO010000006">
    <property type="protein sequence ID" value="KAJ5155355.1"/>
    <property type="molecule type" value="Genomic_DNA"/>
</dbReference>
<sequence>MDMLSTQVGRLTFPGLGRDDFAFEKNNQAQRLHGFWAWPVQEQSPMIPIETDELQEFWAEFNFNHQTSTRSLENGFASPK</sequence>
<gene>
    <name evidence="1" type="ORF">N7492_008158</name>
</gene>
<protein>
    <submittedName>
        <fullName evidence="1">Uncharacterized protein</fullName>
    </submittedName>
</protein>
<evidence type="ECO:0000313" key="1">
    <source>
        <dbReference type="EMBL" id="KAJ5155355.1"/>
    </source>
</evidence>
<comment type="caution">
    <text evidence="1">The sequence shown here is derived from an EMBL/GenBank/DDBJ whole genome shotgun (WGS) entry which is preliminary data.</text>
</comment>
<evidence type="ECO:0000313" key="2">
    <source>
        <dbReference type="Proteomes" id="UP001146351"/>
    </source>
</evidence>
<dbReference type="Proteomes" id="UP001146351">
    <property type="component" value="Unassembled WGS sequence"/>
</dbReference>
<reference evidence="1" key="2">
    <citation type="journal article" date="2023" name="IMA Fungus">
        <title>Comparative genomic study of the Penicillium genus elucidates a diverse pangenome and 15 lateral gene transfer events.</title>
        <authorList>
            <person name="Petersen C."/>
            <person name="Sorensen T."/>
            <person name="Nielsen M.R."/>
            <person name="Sondergaard T.E."/>
            <person name="Sorensen J.L."/>
            <person name="Fitzpatrick D.A."/>
            <person name="Frisvad J.C."/>
            <person name="Nielsen K.L."/>
        </authorList>
    </citation>
    <scope>NUCLEOTIDE SEQUENCE</scope>
    <source>
        <strain evidence="1">IBT 21917</strain>
    </source>
</reference>
<dbReference type="AlphaFoldDB" id="A0A9W9HSH6"/>
<keyword evidence="2" id="KW-1185">Reference proteome</keyword>
<name>A0A9W9HSH6_9EURO</name>